<evidence type="ECO:0000313" key="2">
    <source>
        <dbReference type="EMBL" id="QHU08806.1"/>
    </source>
</evidence>
<dbReference type="EMBL" id="MN740699">
    <property type="protein sequence ID" value="QHU08806.1"/>
    <property type="molecule type" value="Genomic_DNA"/>
</dbReference>
<feature type="coiled-coil region" evidence="1">
    <location>
        <begin position="6"/>
        <end position="71"/>
    </location>
</feature>
<organism evidence="2">
    <name type="scientific">viral metagenome</name>
    <dbReference type="NCBI Taxonomy" id="1070528"/>
    <lineage>
        <taxon>unclassified sequences</taxon>
        <taxon>metagenomes</taxon>
        <taxon>organismal metagenomes</taxon>
    </lineage>
</organism>
<evidence type="ECO:0000256" key="1">
    <source>
        <dbReference type="SAM" id="Coils"/>
    </source>
</evidence>
<dbReference type="AlphaFoldDB" id="A0A6C0JVG6"/>
<sequence>MHTQDETQVQVQILRLNRKIEKLKKRVKHYQDKCDVYANILNMHPRIEASYEKYQKELAERERNYQMVARLHLQDRLIVQLQKEIDSKNANI</sequence>
<proteinExistence type="predicted"/>
<accession>A0A6C0JVG6</accession>
<name>A0A6C0JVG6_9ZZZZ</name>
<protein>
    <submittedName>
        <fullName evidence="2">Uncharacterized protein</fullName>
    </submittedName>
</protein>
<reference evidence="2" key="1">
    <citation type="journal article" date="2020" name="Nature">
        <title>Giant virus diversity and host interactions through global metagenomics.</title>
        <authorList>
            <person name="Schulz F."/>
            <person name="Roux S."/>
            <person name="Paez-Espino D."/>
            <person name="Jungbluth S."/>
            <person name="Walsh D.A."/>
            <person name="Denef V.J."/>
            <person name="McMahon K.D."/>
            <person name="Konstantinidis K.T."/>
            <person name="Eloe-Fadrosh E.A."/>
            <person name="Kyrpides N.C."/>
            <person name="Woyke T."/>
        </authorList>
    </citation>
    <scope>NUCLEOTIDE SEQUENCE</scope>
    <source>
        <strain evidence="2">GVMAG-S-1064190-84</strain>
    </source>
</reference>
<keyword evidence="1" id="KW-0175">Coiled coil</keyword>